<evidence type="ECO:0000313" key="2">
    <source>
        <dbReference type="EnsemblMetazoa" id="SMAR010774-PA"/>
    </source>
</evidence>
<evidence type="ECO:0008006" key="4">
    <source>
        <dbReference type="Google" id="ProtNLM"/>
    </source>
</evidence>
<reference evidence="2" key="2">
    <citation type="submission" date="2015-02" db="UniProtKB">
        <authorList>
            <consortium name="EnsemblMetazoa"/>
        </authorList>
    </citation>
    <scope>IDENTIFICATION</scope>
</reference>
<dbReference type="AlphaFoldDB" id="T1JAK5"/>
<keyword evidence="3" id="KW-1185">Reference proteome</keyword>
<dbReference type="EnsemblMetazoa" id="SMAR010774-RA">
    <property type="protein sequence ID" value="SMAR010774-PA"/>
    <property type="gene ID" value="SMAR010774"/>
</dbReference>
<accession>T1JAK5</accession>
<protein>
    <recommendedName>
        <fullName evidence="4">BHLH domain-containing protein</fullName>
    </recommendedName>
</protein>
<feature type="region of interest" description="Disordered" evidence="1">
    <location>
        <begin position="61"/>
        <end position="82"/>
    </location>
</feature>
<dbReference type="GO" id="GO:0046983">
    <property type="term" value="F:protein dimerization activity"/>
    <property type="evidence" value="ECO:0007669"/>
    <property type="project" value="InterPro"/>
</dbReference>
<evidence type="ECO:0000256" key="1">
    <source>
        <dbReference type="SAM" id="MobiDB-lite"/>
    </source>
</evidence>
<dbReference type="Proteomes" id="UP000014500">
    <property type="component" value="Unassembled WGS sequence"/>
</dbReference>
<dbReference type="EMBL" id="JH432001">
    <property type="status" value="NOT_ANNOTATED_CDS"/>
    <property type="molecule type" value="Genomic_DNA"/>
</dbReference>
<proteinExistence type="predicted"/>
<dbReference type="InterPro" id="IPR036638">
    <property type="entry name" value="HLH_DNA-bd_sf"/>
</dbReference>
<reference evidence="3" key="1">
    <citation type="submission" date="2011-05" db="EMBL/GenBank/DDBJ databases">
        <authorList>
            <person name="Richards S.R."/>
            <person name="Qu J."/>
            <person name="Jiang H."/>
            <person name="Jhangiani S.N."/>
            <person name="Agravi P."/>
            <person name="Goodspeed R."/>
            <person name="Gross S."/>
            <person name="Mandapat C."/>
            <person name="Jackson L."/>
            <person name="Mathew T."/>
            <person name="Pu L."/>
            <person name="Thornton R."/>
            <person name="Saada N."/>
            <person name="Wilczek-Boney K.B."/>
            <person name="Lee S."/>
            <person name="Kovar C."/>
            <person name="Wu Y."/>
            <person name="Scherer S.E."/>
            <person name="Worley K.C."/>
            <person name="Muzny D.M."/>
            <person name="Gibbs R."/>
        </authorList>
    </citation>
    <scope>NUCLEOTIDE SEQUENCE</scope>
    <source>
        <strain evidence="3">Brora</strain>
    </source>
</reference>
<organism evidence="2 3">
    <name type="scientific">Strigamia maritima</name>
    <name type="common">European centipede</name>
    <name type="synonym">Geophilus maritimus</name>
    <dbReference type="NCBI Taxonomy" id="126957"/>
    <lineage>
        <taxon>Eukaryota</taxon>
        <taxon>Metazoa</taxon>
        <taxon>Ecdysozoa</taxon>
        <taxon>Arthropoda</taxon>
        <taxon>Myriapoda</taxon>
        <taxon>Chilopoda</taxon>
        <taxon>Pleurostigmophora</taxon>
        <taxon>Geophilomorpha</taxon>
        <taxon>Linotaeniidae</taxon>
        <taxon>Strigamia</taxon>
    </lineage>
</organism>
<sequence length="142" mass="16510">MAEPGLIQHARCDYKRLQEKTGLQRLRNLIPNSSEADEVKVIVEAIFYVHQLEVKAEQLRNSVRRNKNKNSQSSTMTSPENFYPVQETLLMEQKENTDTGMDLPEDLKDVDETELRKLHPMPLDVKIELNQLEITDKTINNF</sequence>
<evidence type="ECO:0000313" key="3">
    <source>
        <dbReference type="Proteomes" id="UP000014500"/>
    </source>
</evidence>
<dbReference type="HOGENOM" id="CLU_1818234_0_0_1"/>
<dbReference type="SUPFAM" id="SSF47459">
    <property type="entry name" value="HLH, helix-loop-helix DNA-binding domain"/>
    <property type="match status" value="1"/>
</dbReference>
<name>T1JAK5_STRMM</name>